<sequence>KNARFKKLYITGPNLLTSHILFRQTKQNDSKDKSSNSITSKLASPVFQASDNEYEDKSSNSSLIPQIYINY</sequence>
<evidence type="ECO:0000313" key="1">
    <source>
        <dbReference type="EMBL" id="CAG8790356.1"/>
    </source>
</evidence>
<proteinExistence type="predicted"/>
<evidence type="ECO:0000313" key="2">
    <source>
        <dbReference type="Proteomes" id="UP000789405"/>
    </source>
</evidence>
<feature type="non-terminal residue" evidence="1">
    <location>
        <position position="1"/>
    </location>
</feature>
<gene>
    <name evidence="1" type="ORF">DERYTH_LOCUS21296</name>
</gene>
<organism evidence="1 2">
    <name type="scientific">Dentiscutata erythropus</name>
    <dbReference type="NCBI Taxonomy" id="1348616"/>
    <lineage>
        <taxon>Eukaryota</taxon>
        <taxon>Fungi</taxon>
        <taxon>Fungi incertae sedis</taxon>
        <taxon>Mucoromycota</taxon>
        <taxon>Glomeromycotina</taxon>
        <taxon>Glomeromycetes</taxon>
        <taxon>Diversisporales</taxon>
        <taxon>Gigasporaceae</taxon>
        <taxon>Dentiscutata</taxon>
    </lineage>
</organism>
<dbReference type="Proteomes" id="UP000789405">
    <property type="component" value="Unassembled WGS sequence"/>
</dbReference>
<feature type="non-terminal residue" evidence="1">
    <location>
        <position position="71"/>
    </location>
</feature>
<comment type="caution">
    <text evidence="1">The sequence shown here is derived from an EMBL/GenBank/DDBJ whole genome shotgun (WGS) entry which is preliminary data.</text>
</comment>
<name>A0A9N9JPV3_9GLOM</name>
<protein>
    <submittedName>
        <fullName evidence="1">9384_t:CDS:1</fullName>
    </submittedName>
</protein>
<dbReference type="AlphaFoldDB" id="A0A9N9JPV3"/>
<dbReference type="EMBL" id="CAJVPY010026856">
    <property type="protein sequence ID" value="CAG8790356.1"/>
    <property type="molecule type" value="Genomic_DNA"/>
</dbReference>
<keyword evidence="2" id="KW-1185">Reference proteome</keyword>
<accession>A0A9N9JPV3</accession>
<reference evidence="1" key="1">
    <citation type="submission" date="2021-06" db="EMBL/GenBank/DDBJ databases">
        <authorList>
            <person name="Kallberg Y."/>
            <person name="Tangrot J."/>
            <person name="Rosling A."/>
        </authorList>
    </citation>
    <scope>NUCLEOTIDE SEQUENCE</scope>
    <source>
        <strain evidence="1">MA453B</strain>
    </source>
</reference>